<dbReference type="Proteomes" id="UP000002549">
    <property type="component" value="Segment"/>
</dbReference>
<protein>
    <submittedName>
        <fullName evidence="1">Uncharacterized protein</fullName>
    </submittedName>
</protein>
<reference evidence="1" key="1">
    <citation type="submission" date="2006-02" db="EMBL/GenBank/DDBJ databases">
        <title>Complete nucleotide sequence of BcepNazgul, a novel soil phage of Burkholderia cepacia genomovar VII.</title>
        <authorList>
            <person name="Summer E.J."/>
            <person name="Peek M.L."/>
            <person name="Haliburton J.R."/>
            <person name="Hall E."/>
            <person name="Heusinkveld K."/>
            <person name="Simser J."/>
            <person name="No E.G."/>
            <person name="Gonzalez C.F."/>
            <person name="Young R.F."/>
        </authorList>
    </citation>
    <scope>NUCLEOTIDE SEQUENCE [LARGE SCALE GENOMIC DNA]</scope>
</reference>
<gene>
    <name evidence="1" type="ORF">Nazgul07</name>
</gene>
<evidence type="ECO:0000313" key="2">
    <source>
        <dbReference type="Proteomes" id="UP000002549"/>
    </source>
</evidence>
<organism evidence="1 2">
    <name type="scientific">Burkholderia phage BcepNazgul</name>
    <dbReference type="NCBI Taxonomy" id="242861"/>
    <lineage>
        <taxon>Viruses</taxon>
        <taxon>Duplodnaviria</taxon>
        <taxon>Heunggongvirae</taxon>
        <taxon>Uroviricota</taxon>
        <taxon>Caudoviricetes</taxon>
        <taxon>Casjensviridae</taxon>
        <taxon>Nazgulvirus</taxon>
        <taxon>Nazgulvirus bcepnazgul</taxon>
        <taxon>Burkholderia virus BcepNazgul</taxon>
    </lineage>
</organism>
<proteinExistence type="predicted"/>
<dbReference type="RefSeq" id="YP_544108.1">
    <property type="nucleotide sequence ID" value="NC_005091.2"/>
</dbReference>
<dbReference type="GeneID" id="3989577"/>
<keyword evidence="2" id="KW-1185">Reference proteome</keyword>
<sequence length="48" mass="5423">MLAFLFSFRRRLANIRACRHLDSVLLARRLNVACDAALAAVESIRNAH</sequence>
<evidence type="ECO:0000313" key="1">
    <source>
        <dbReference type="EMBL" id="ABD46770.1"/>
    </source>
</evidence>
<dbReference type="KEGG" id="vg:3989577"/>
<name>Q2HPF7_9CAUD</name>
<dbReference type="EMBL" id="AY357582">
    <property type="protein sequence ID" value="ABD46770.1"/>
    <property type="molecule type" value="Genomic_DNA"/>
</dbReference>
<accession>Q2HPF7</accession>